<name>A0A7M4FSG1_CROPO</name>
<dbReference type="GeneTree" id="ENSGT00960000191653"/>
<protein>
    <submittedName>
        <fullName evidence="1">Uncharacterized protein</fullName>
    </submittedName>
</protein>
<dbReference type="Ensembl" id="ENSCPRT00005004814.1">
    <property type="protein sequence ID" value="ENSCPRP00005004106.1"/>
    <property type="gene ID" value="ENSCPRG00005003021.1"/>
</dbReference>
<organism evidence="1 2">
    <name type="scientific">Crocodylus porosus</name>
    <name type="common">Saltwater crocodile</name>
    <name type="synonym">Estuarine crocodile</name>
    <dbReference type="NCBI Taxonomy" id="8502"/>
    <lineage>
        <taxon>Eukaryota</taxon>
        <taxon>Metazoa</taxon>
        <taxon>Chordata</taxon>
        <taxon>Craniata</taxon>
        <taxon>Vertebrata</taxon>
        <taxon>Euteleostomi</taxon>
        <taxon>Archelosauria</taxon>
        <taxon>Archosauria</taxon>
        <taxon>Crocodylia</taxon>
        <taxon>Longirostres</taxon>
        <taxon>Crocodylidae</taxon>
        <taxon>Crocodylus</taxon>
    </lineage>
</organism>
<reference evidence="1" key="2">
    <citation type="submission" date="2025-09" db="UniProtKB">
        <authorList>
            <consortium name="Ensembl"/>
        </authorList>
    </citation>
    <scope>IDENTIFICATION</scope>
</reference>
<dbReference type="Proteomes" id="UP000594220">
    <property type="component" value="Unplaced"/>
</dbReference>
<reference evidence="1" key="1">
    <citation type="submission" date="2025-08" db="UniProtKB">
        <authorList>
            <consortium name="Ensembl"/>
        </authorList>
    </citation>
    <scope>IDENTIFICATION</scope>
</reference>
<dbReference type="PANTHER" id="PTHR45913:SF19">
    <property type="entry name" value="LOW QUALITY PROTEIN: ZINC FINGER BED DOMAIN-CONTAINING PROTEIN 5-LIKE"/>
    <property type="match status" value="1"/>
</dbReference>
<evidence type="ECO:0000313" key="2">
    <source>
        <dbReference type="Proteomes" id="UP000594220"/>
    </source>
</evidence>
<dbReference type="PANTHER" id="PTHR45913">
    <property type="entry name" value="EPM2A-INTERACTING PROTEIN 1"/>
    <property type="match status" value="1"/>
</dbReference>
<evidence type="ECO:0000313" key="1">
    <source>
        <dbReference type="Ensembl" id="ENSCPRP00005004106.1"/>
    </source>
</evidence>
<sequence>KMHVGTQWLPDRDLPCYLTKQCCSYTCVMFLKTTCMKIYFLDNYISGRLNWTFRVGVCTDGAAAVTGRLSGFMPKVKEAAPECESNHCIIHRKMLAS</sequence>
<proteinExistence type="predicted"/>
<dbReference type="AlphaFoldDB" id="A0A7M4FSG1"/>
<accession>A0A7M4FSG1</accession>
<keyword evidence="2" id="KW-1185">Reference proteome</keyword>